<dbReference type="InterPro" id="IPR036866">
    <property type="entry name" value="RibonucZ/Hydroxyglut_hydro"/>
</dbReference>
<dbReference type="Gene3D" id="3.60.15.10">
    <property type="entry name" value="Ribonuclease Z/Hydroxyacylglutathione hydrolase-like"/>
    <property type="match status" value="1"/>
</dbReference>
<dbReference type="AlphaFoldDB" id="A0A0G0VCP4"/>
<dbReference type="PANTHER" id="PTHR30619">
    <property type="entry name" value="DNA INTERNALIZATION/COMPETENCE PROTEIN COMEC/REC2"/>
    <property type="match status" value="1"/>
</dbReference>
<feature type="domain" description="Metallo-beta-lactamase" evidence="1">
    <location>
        <begin position="32"/>
        <end position="224"/>
    </location>
</feature>
<dbReference type="SMART" id="SM00849">
    <property type="entry name" value="Lactamase_B"/>
    <property type="match status" value="1"/>
</dbReference>
<reference evidence="2 3" key="1">
    <citation type="journal article" date="2015" name="Nature">
        <title>rRNA introns, odd ribosomes, and small enigmatic genomes across a large radiation of phyla.</title>
        <authorList>
            <person name="Brown C.T."/>
            <person name="Hug L.A."/>
            <person name="Thomas B.C."/>
            <person name="Sharon I."/>
            <person name="Castelle C.J."/>
            <person name="Singh A."/>
            <person name="Wilkins M.J."/>
            <person name="Williams K.H."/>
            <person name="Banfield J.F."/>
        </authorList>
    </citation>
    <scope>NUCLEOTIDE SEQUENCE [LARGE SCALE GENOMIC DNA]</scope>
</reference>
<evidence type="ECO:0000259" key="1">
    <source>
        <dbReference type="SMART" id="SM00849"/>
    </source>
</evidence>
<protein>
    <submittedName>
        <fullName evidence="2">Internalization-related competence protein ComEC/Rec2 protein</fullName>
    </submittedName>
</protein>
<dbReference type="Pfam" id="PF00753">
    <property type="entry name" value="Lactamase_B"/>
    <property type="match status" value="1"/>
</dbReference>
<dbReference type="InterPro" id="IPR035681">
    <property type="entry name" value="ComA-like_MBL"/>
</dbReference>
<comment type="caution">
    <text evidence="2">The sequence shown here is derived from an EMBL/GenBank/DDBJ whole genome shotgun (WGS) entry which is preliminary data.</text>
</comment>
<proteinExistence type="predicted"/>
<dbReference type="EMBL" id="LCAW01000016">
    <property type="protein sequence ID" value="KKR98629.1"/>
    <property type="molecule type" value="Genomic_DNA"/>
</dbReference>
<dbReference type="SUPFAM" id="SSF56281">
    <property type="entry name" value="Metallo-hydrolase/oxidoreductase"/>
    <property type="match status" value="1"/>
</dbReference>
<evidence type="ECO:0000313" key="3">
    <source>
        <dbReference type="Proteomes" id="UP000033930"/>
    </source>
</evidence>
<accession>A0A0G0VCP4</accession>
<dbReference type="PANTHER" id="PTHR30619:SF1">
    <property type="entry name" value="RECOMBINATION PROTEIN 2"/>
    <property type="match status" value="1"/>
</dbReference>
<gene>
    <name evidence="2" type="ORF">UU50_C0016G0006</name>
</gene>
<sequence>MSIIICVALVWAFQYQSWWRDDVSIWVFDVGQGDAIFIDADVDALVDGGPTNIIIEKLSLILPFWDRSIDLIVNTHPHADHLSGLIDVLSRYQVDQVWTTGQVYQTGASDAFASMSQQINKIVLAGSSIKLQENVTLDVFWPSTSLQGKVLEDPNDGSIVMLLTCFNSRILLTGDLGAKQSELIQAAIGDIDVLKVGHHGSATSLSTEFLEVINPEVAIISVGENDYGHPSTSVLDRLESIGVDTYRTDINGDVRVICSEDGYQVTIYKQQ</sequence>
<dbReference type="InterPro" id="IPR001279">
    <property type="entry name" value="Metallo-B-lactamas"/>
</dbReference>
<dbReference type="Proteomes" id="UP000033930">
    <property type="component" value="Unassembled WGS sequence"/>
</dbReference>
<dbReference type="CDD" id="cd07731">
    <property type="entry name" value="ComA-like_MBL-fold"/>
    <property type="match status" value="1"/>
</dbReference>
<organism evidence="2 3">
    <name type="scientific">Candidatus Uhrbacteria bacterium GW2011_GWC1_41_20</name>
    <dbReference type="NCBI Taxonomy" id="1618983"/>
    <lineage>
        <taxon>Bacteria</taxon>
        <taxon>Candidatus Uhriibacteriota</taxon>
    </lineage>
</organism>
<evidence type="ECO:0000313" key="2">
    <source>
        <dbReference type="EMBL" id="KKR98629.1"/>
    </source>
</evidence>
<name>A0A0G0VCP4_9BACT</name>
<dbReference type="InterPro" id="IPR052159">
    <property type="entry name" value="Competence_DNA_uptake"/>
</dbReference>